<evidence type="ECO:0000313" key="2">
    <source>
        <dbReference type="EMBL" id="GJN05871.1"/>
    </source>
</evidence>
<feature type="signal peptide" evidence="1">
    <location>
        <begin position="1"/>
        <end position="19"/>
    </location>
</feature>
<reference evidence="2" key="1">
    <citation type="journal article" date="2018" name="DNA Res.">
        <title>Multiple hybrid de novo genome assembly of finger millet, an orphan allotetraploid crop.</title>
        <authorList>
            <person name="Hatakeyama M."/>
            <person name="Aluri S."/>
            <person name="Balachadran M.T."/>
            <person name="Sivarajan S.R."/>
            <person name="Patrignani A."/>
            <person name="Gruter S."/>
            <person name="Poveda L."/>
            <person name="Shimizu-Inatsugi R."/>
            <person name="Baeten J."/>
            <person name="Francoijs K.J."/>
            <person name="Nataraja K.N."/>
            <person name="Reddy Y.A.N."/>
            <person name="Phadnis S."/>
            <person name="Ravikumar R.L."/>
            <person name="Schlapbach R."/>
            <person name="Sreeman S.M."/>
            <person name="Shimizu K.K."/>
        </authorList>
    </citation>
    <scope>NUCLEOTIDE SEQUENCE</scope>
</reference>
<keyword evidence="3" id="KW-1185">Reference proteome</keyword>
<dbReference type="AlphaFoldDB" id="A0AAV5D6J6"/>
<feature type="chain" id="PRO_5043450442" description="Secreted protein" evidence="1">
    <location>
        <begin position="20"/>
        <end position="68"/>
    </location>
</feature>
<dbReference type="EMBL" id="BQKI01000012">
    <property type="protein sequence ID" value="GJN05871.1"/>
    <property type="molecule type" value="Genomic_DNA"/>
</dbReference>
<sequence length="68" mass="7855">MLILLFLHTCIFLELMIHAMILEPQCSFRCCCLSFCKGRNTLFSPFDAISIHKYMEVASRLLLPSTLE</sequence>
<proteinExistence type="predicted"/>
<reference evidence="2" key="2">
    <citation type="submission" date="2021-12" db="EMBL/GenBank/DDBJ databases">
        <title>Resequencing data analysis of finger millet.</title>
        <authorList>
            <person name="Hatakeyama M."/>
            <person name="Aluri S."/>
            <person name="Balachadran M.T."/>
            <person name="Sivarajan S.R."/>
            <person name="Poveda L."/>
            <person name="Shimizu-Inatsugi R."/>
            <person name="Schlapbach R."/>
            <person name="Sreeman S.M."/>
            <person name="Shimizu K.K."/>
        </authorList>
    </citation>
    <scope>NUCLEOTIDE SEQUENCE</scope>
</reference>
<name>A0AAV5D6J6_ELECO</name>
<dbReference type="Proteomes" id="UP001054889">
    <property type="component" value="Unassembled WGS sequence"/>
</dbReference>
<protein>
    <recommendedName>
        <fullName evidence="4">Secreted protein</fullName>
    </recommendedName>
</protein>
<accession>A0AAV5D6J6</accession>
<comment type="caution">
    <text evidence="2">The sequence shown here is derived from an EMBL/GenBank/DDBJ whole genome shotgun (WGS) entry which is preliminary data.</text>
</comment>
<keyword evidence="1" id="KW-0732">Signal</keyword>
<gene>
    <name evidence="2" type="primary">ga23541</name>
    <name evidence="2" type="ORF">PR202_ga23541</name>
</gene>
<evidence type="ECO:0008006" key="4">
    <source>
        <dbReference type="Google" id="ProtNLM"/>
    </source>
</evidence>
<evidence type="ECO:0000313" key="3">
    <source>
        <dbReference type="Proteomes" id="UP001054889"/>
    </source>
</evidence>
<evidence type="ECO:0000256" key="1">
    <source>
        <dbReference type="SAM" id="SignalP"/>
    </source>
</evidence>
<organism evidence="2 3">
    <name type="scientific">Eleusine coracana subsp. coracana</name>
    <dbReference type="NCBI Taxonomy" id="191504"/>
    <lineage>
        <taxon>Eukaryota</taxon>
        <taxon>Viridiplantae</taxon>
        <taxon>Streptophyta</taxon>
        <taxon>Embryophyta</taxon>
        <taxon>Tracheophyta</taxon>
        <taxon>Spermatophyta</taxon>
        <taxon>Magnoliopsida</taxon>
        <taxon>Liliopsida</taxon>
        <taxon>Poales</taxon>
        <taxon>Poaceae</taxon>
        <taxon>PACMAD clade</taxon>
        <taxon>Chloridoideae</taxon>
        <taxon>Cynodonteae</taxon>
        <taxon>Eleusininae</taxon>
        <taxon>Eleusine</taxon>
    </lineage>
</organism>